<protein>
    <recommendedName>
        <fullName evidence="7">Small ribosomal subunit protein bS1</fullName>
    </recommendedName>
    <alternativeName>
        <fullName evidence="8">30S ribosomal protein S1</fullName>
    </alternativeName>
</protein>
<evidence type="ECO:0000256" key="5">
    <source>
        <dbReference type="ARBA" id="ARBA00023274"/>
    </source>
</evidence>
<evidence type="ECO:0000259" key="10">
    <source>
        <dbReference type="PROSITE" id="PS50126"/>
    </source>
</evidence>
<feature type="domain" description="S1 motif" evidence="10">
    <location>
        <begin position="492"/>
        <end position="561"/>
    </location>
</feature>
<dbReference type="InterPro" id="IPR012340">
    <property type="entry name" value="NA-bd_OB-fold"/>
</dbReference>
<dbReference type="EMBL" id="AP017470">
    <property type="protein sequence ID" value="BBB32951.1"/>
    <property type="molecule type" value="Genomic_DNA"/>
</dbReference>
<evidence type="ECO:0000313" key="11">
    <source>
        <dbReference type="EMBL" id="BBB32951.1"/>
    </source>
</evidence>
<dbReference type="PROSITE" id="PS50126">
    <property type="entry name" value="S1"/>
    <property type="match status" value="6"/>
</dbReference>
<dbReference type="InterPro" id="IPR003029">
    <property type="entry name" value="S1_domain"/>
</dbReference>
<dbReference type="FunFam" id="2.40.50.140:FF:000011">
    <property type="entry name" value="30S ribosomal protein S1"/>
    <property type="match status" value="2"/>
</dbReference>
<dbReference type="Pfam" id="PF00575">
    <property type="entry name" value="S1"/>
    <property type="match status" value="6"/>
</dbReference>
<proteinExistence type="inferred from homology"/>
<evidence type="ECO:0000256" key="9">
    <source>
        <dbReference type="SAM" id="MobiDB-lite"/>
    </source>
</evidence>
<feature type="compositionally biased region" description="Basic and acidic residues" evidence="9">
    <location>
        <begin position="573"/>
        <end position="606"/>
    </location>
</feature>
<evidence type="ECO:0000256" key="8">
    <source>
        <dbReference type="ARBA" id="ARBA00035517"/>
    </source>
</evidence>
<dbReference type="CDD" id="cd05688">
    <property type="entry name" value="S1_RPS1_repeat_ec3"/>
    <property type="match status" value="2"/>
</dbReference>
<reference evidence="11 12" key="1">
    <citation type="journal article" date="2012" name="Extremophiles">
        <title>Thermotomaculum hydrothermale gen. nov., sp. nov., a novel heterotrophic thermophile within the phylum Acidobacteria from a deep-sea hydrothermal vent chimney in the Southern Okinawa Trough.</title>
        <authorList>
            <person name="Izumi H."/>
            <person name="Nunoura T."/>
            <person name="Miyazaki M."/>
            <person name="Mino S."/>
            <person name="Toki T."/>
            <person name="Takai K."/>
            <person name="Sako Y."/>
            <person name="Sawabe T."/>
            <person name="Nakagawa S."/>
        </authorList>
    </citation>
    <scope>NUCLEOTIDE SEQUENCE [LARGE SCALE GENOMIC DNA]</scope>
    <source>
        <strain evidence="11 12">AC55</strain>
    </source>
</reference>
<dbReference type="GO" id="GO:0003729">
    <property type="term" value="F:mRNA binding"/>
    <property type="evidence" value="ECO:0007669"/>
    <property type="project" value="TreeGrafter"/>
</dbReference>
<dbReference type="CDD" id="cd04465">
    <property type="entry name" value="S1_RPS1_repeat_ec2_hs2"/>
    <property type="match status" value="1"/>
</dbReference>
<dbReference type="Gene3D" id="2.40.50.140">
    <property type="entry name" value="Nucleic acid-binding proteins"/>
    <property type="match status" value="6"/>
</dbReference>
<evidence type="ECO:0000256" key="1">
    <source>
        <dbReference type="ARBA" id="ARBA00006767"/>
    </source>
</evidence>
<dbReference type="InterPro" id="IPR050437">
    <property type="entry name" value="Ribos_protein_bS1-like"/>
</dbReference>
<evidence type="ECO:0000256" key="4">
    <source>
        <dbReference type="ARBA" id="ARBA00022980"/>
    </source>
</evidence>
<feature type="domain" description="S1 motif" evidence="10">
    <location>
        <begin position="318"/>
        <end position="388"/>
    </location>
</feature>
<feature type="domain" description="S1 motif" evidence="10">
    <location>
        <begin position="405"/>
        <end position="475"/>
    </location>
</feature>
<feature type="region of interest" description="Disordered" evidence="9">
    <location>
        <begin position="573"/>
        <end position="613"/>
    </location>
</feature>
<sequence>MVNEQEKKLEETKEIKEVTEKIQEESSEKVEPAKEEAKANEEKEEKESFEKLLEEHDASPNSVSRGQIVVGRVISLNDDSVYVDVGHKVEGVVNVNDFIDTGNELPKEGDEIEVVVDKITDKEVRLSFKKAFARKFEEKIREAYRNKTPIKGKITEIVNKGFNVDLGGKIAFLPQSRVDVRRLRKEDSEYVGKEFDFLVIKYTPKSCVVSRIELVQDELNKKKEKLLSSIKEGDLVQGRVKNITDYGVFIDLDGVDGLLHISDISWGKVSHPSDFFQVGDEVEVVILSIDRENEKISLGYKQKMEDPWKNIEEKYPQGTKIKGKVVNIKNYGAFVEVEPGVEGLIHINDISWTKKISNAQNYFKLGDEVEAVVLEVDGERKRLALGLKQIKDNPWDVIEEKFKVGDVFEGEVKNVTDFGAFVEVYDGVDGLIHVSDMSWSKRVKNPEEIVKPGEKVKVKILNIDRENQKIALGIKQLTEDPWKKFFSKYQMGDVVEGKIVKLEDYGAFVELDEDIEGLVHVSEISKERIDKPSDVLNIGDVKEMKIVKVDAIEKKIGLSIRQVIIDRERKEMEKKKAEEKAKAKPKEAKKDKPKKEKKEVKTEEVSKGGGVTLGDLMKDFIKKDKEEQKEE</sequence>
<gene>
    <name evidence="11" type="primary">rpsA</name>
    <name evidence="11" type="ORF">TTHT_1440</name>
</gene>
<dbReference type="FunFam" id="2.40.50.140:FF:000103">
    <property type="entry name" value="protein RRP5 homolog"/>
    <property type="match status" value="2"/>
</dbReference>
<evidence type="ECO:0000256" key="2">
    <source>
        <dbReference type="ARBA" id="ARBA00022737"/>
    </source>
</evidence>
<keyword evidence="5" id="KW-0687">Ribonucleoprotein</keyword>
<dbReference type="GO" id="GO:0022627">
    <property type="term" value="C:cytosolic small ribosomal subunit"/>
    <property type="evidence" value="ECO:0007669"/>
    <property type="project" value="TreeGrafter"/>
</dbReference>
<comment type="similarity">
    <text evidence="1">Belongs to the bacterial ribosomal protein bS1 family.</text>
</comment>
<organism evidence="11 12">
    <name type="scientific">Thermotomaculum hydrothermale</name>
    <dbReference type="NCBI Taxonomy" id="981385"/>
    <lineage>
        <taxon>Bacteria</taxon>
        <taxon>Pseudomonadati</taxon>
        <taxon>Acidobacteriota</taxon>
        <taxon>Holophagae</taxon>
        <taxon>Thermotomaculales</taxon>
        <taxon>Thermotomaculaceae</taxon>
        <taxon>Thermotomaculum</taxon>
    </lineage>
</organism>
<feature type="domain" description="S1 motif" evidence="10">
    <location>
        <begin position="66"/>
        <end position="129"/>
    </location>
</feature>
<dbReference type="GO" id="GO:0006412">
    <property type="term" value="P:translation"/>
    <property type="evidence" value="ECO:0007669"/>
    <property type="project" value="TreeGrafter"/>
</dbReference>
<dbReference type="SUPFAM" id="SSF50249">
    <property type="entry name" value="Nucleic acid-binding proteins"/>
    <property type="match status" value="6"/>
</dbReference>
<dbReference type="InterPro" id="IPR035104">
    <property type="entry name" value="Ribosomal_protein_S1-like"/>
</dbReference>
<dbReference type="GO" id="GO:0003735">
    <property type="term" value="F:structural constituent of ribosome"/>
    <property type="evidence" value="ECO:0007669"/>
    <property type="project" value="TreeGrafter"/>
</dbReference>
<name>A0A7R6PRE1_9BACT</name>
<keyword evidence="4 11" id="KW-0689">Ribosomal protein</keyword>
<comment type="function">
    <text evidence="6">Binds mRNA; thus facilitating recognition of the initiation point. It is needed to translate mRNA with a short Shine-Dalgarno (SD) purine-rich sequence.</text>
</comment>
<feature type="region of interest" description="Disordered" evidence="9">
    <location>
        <begin position="1"/>
        <end position="60"/>
    </location>
</feature>
<dbReference type="RefSeq" id="WP_201327252.1">
    <property type="nucleotide sequence ID" value="NZ_AP017470.1"/>
</dbReference>
<dbReference type="KEGG" id="thyd:TTHT_1440"/>
<feature type="compositionally biased region" description="Basic and acidic residues" evidence="9">
    <location>
        <begin position="1"/>
        <end position="58"/>
    </location>
</feature>
<dbReference type="SMART" id="SM00316">
    <property type="entry name" value="S1"/>
    <property type="match status" value="6"/>
</dbReference>
<feature type="domain" description="S1 motif" evidence="10">
    <location>
        <begin position="147"/>
        <end position="217"/>
    </location>
</feature>
<dbReference type="PANTHER" id="PTHR10724">
    <property type="entry name" value="30S RIBOSOMAL PROTEIN S1"/>
    <property type="match status" value="1"/>
</dbReference>
<keyword evidence="2" id="KW-0677">Repeat</keyword>
<dbReference type="Proteomes" id="UP000595564">
    <property type="component" value="Chromosome"/>
</dbReference>
<evidence type="ECO:0000256" key="6">
    <source>
        <dbReference type="ARBA" id="ARBA00025604"/>
    </source>
</evidence>
<dbReference type="PRINTS" id="PR00681">
    <property type="entry name" value="RIBOSOMALS1"/>
</dbReference>
<dbReference type="PANTHER" id="PTHR10724:SF7">
    <property type="entry name" value="SMALL RIBOSOMAL SUBUNIT PROTEIN BS1C"/>
    <property type="match status" value="1"/>
</dbReference>
<evidence type="ECO:0000313" key="12">
    <source>
        <dbReference type="Proteomes" id="UP000595564"/>
    </source>
</evidence>
<keyword evidence="12" id="KW-1185">Reference proteome</keyword>
<dbReference type="AlphaFoldDB" id="A0A7R6PRE1"/>
<feature type="domain" description="S1 motif" evidence="10">
    <location>
        <begin position="233"/>
        <end position="301"/>
    </location>
</feature>
<accession>A0A7R6PRE1</accession>
<evidence type="ECO:0000256" key="7">
    <source>
        <dbReference type="ARBA" id="ARBA00035293"/>
    </source>
</evidence>
<keyword evidence="3" id="KW-0694">RNA-binding</keyword>
<evidence type="ECO:0000256" key="3">
    <source>
        <dbReference type="ARBA" id="ARBA00022884"/>
    </source>
</evidence>